<dbReference type="InterPro" id="IPR016181">
    <property type="entry name" value="Acyl_CoA_acyltransferase"/>
</dbReference>
<organism evidence="2">
    <name type="scientific">Nitratidesulfovibrio vulgaris (strain DSM 19637 / Miyazaki F)</name>
    <name type="common">Desulfovibrio vulgaris</name>
    <dbReference type="NCBI Taxonomy" id="883"/>
    <lineage>
        <taxon>Bacteria</taxon>
        <taxon>Pseudomonadati</taxon>
        <taxon>Thermodesulfobacteriota</taxon>
        <taxon>Desulfovibrionia</taxon>
        <taxon>Desulfovibrionales</taxon>
        <taxon>Desulfovibrionaceae</taxon>
        <taxon>Nitratidesulfovibrio</taxon>
    </lineage>
</organism>
<evidence type="ECO:0000256" key="1">
    <source>
        <dbReference type="SAM" id="MobiDB-lite"/>
    </source>
</evidence>
<dbReference type="KEGG" id="dvm:DvMF_0029"/>
<accession>B8DN47</accession>
<dbReference type="SUPFAM" id="SSF55729">
    <property type="entry name" value="Acyl-CoA N-acyltransferases (Nat)"/>
    <property type="match status" value="1"/>
</dbReference>
<evidence type="ECO:0008006" key="3">
    <source>
        <dbReference type="Google" id="ProtNLM"/>
    </source>
</evidence>
<name>B8DN47_NITV9</name>
<dbReference type="HOGENOM" id="CLU_1319239_0_0_7"/>
<protein>
    <recommendedName>
        <fullName evidence="3">N-acetyltransferase domain-containing protein</fullName>
    </recommendedName>
</protein>
<dbReference type="EMBL" id="CP001197">
    <property type="protein sequence ID" value="ACL06991.1"/>
    <property type="molecule type" value="Genomic_DNA"/>
</dbReference>
<evidence type="ECO:0000313" key="2">
    <source>
        <dbReference type="EMBL" id="ACL06991.1"/>
    </source>
</evidence>
<proteinExistence type="predicted"/>
<feature type="compositionally biased region" description="Low complexity" evidence="1">
    <location>
        <begin position="68"/>
        <end position="79"/>
    </location>
</feature>
<dbReference type="OrthoDB" id="5459206at2"/>
<reference evidence="2" key="1">
    <citation type="submission" date="2008-10" db="EMBL/GenBank/DDBJ databases">
        <title>Complete sequence of Desulfovibrio vulgaris str. 'Miyazaki F'.</title>
        <authorList>
            <person name="Lucas S."/>
            <person name="Copeland A."/>
            <person name="Lapidus A."/>
            <person name="Glavina del Rio T."/>
            <person name="Dalin E."/>
            <person name="Tice H."/>
            <person name="Bruce D."/>
            <person name="Goodwin L."/>
            <person name="Pitluck S."/>
            <person name="Sims D."/>
            <person name="Brettin T."/>
            <person name="Detter J.C."/>
            <person name="Han C."/>
            <person name="Larimer F."/>
            <person name="Land M."/>
            <person name="Hauser L."/>
            <person name="Kyrpides N."/>
            <person name="Mikhailova N."/>
            <person name="Hazen T.C."/>
            <person name="Richardson P."/>
        </authorList>
    </citation>
    <scope>NUCLEOTIDE SEQUENCE</scope>
    <source>
        <strain evidence="2">Miyazaki F</strain>
    </source>
</reference>
<sequence>MSHHAQASTHAASSMSRIAVVPHSVIPPVPPPALSAAPDARNAPGVADVPDSSGLHGALRPHHPTQEASSASTPAAPAGLPPATLAARQFYLRHTTPVPGSRSGFRQLGPVRMLVCFWEDRMSLLQIHSDARRAGHGSQAMALLVAIAERHGLHIVANALPLAHGNGCLDQCTLTEWYLGFGFQRIPDSSMNAIIYTPARLARTAGTD</sequence>
<feature type="region of interest" description="Disordered" evidence="1">
    <location>
        <begin position="31"/>
        <end position="79"/>
    </location>
</feature>
<dbReference type="AlphaFoldDB" id="B8DN47"/>
<gene>
    <name evidence="2" type="ordered locus">DvMF_0029</name>
</gene>